<keyword evidence="2" id="KW-1185">Reference proteome</keyword>
<accession>A0A087W011</accession>
<reference evidence="1" key="1">
    <citation type="journal article" date="2013" name="Nature">
        <title>The genomes of four tapeworm species reveal adaptations to parasitism.</title>
        <authorList>
            <person name="Tsai I.J."/>
            <person name="Zarowiecki M."/>
            <person name="Holroyd N."/>
            <person name="Garciarrubio A."/>
            <person name="Sanchez-Flores A."/>
            <person name="Brooks K.L."/>
            <person name="Tracey A."/>
            <person name="Bobes R.J."/>
            <person name="Fragoso G."/>
            <person name="Sciutto E."/>
            <person name="Aslett M."/>
            <person name="Beasley H."/>
            <person name="Bennett H.M."/>
            <person name="Cai J."/>
            <person name="Camicia F."/>
            <person name="Clark R."/>
            <person name="Cucher M."/>
            <person name="De Silva N."/>
            <person name="Day T.A."/>
            <person name="Deplazes P."/>
            <person name="Estrada K."/>
            <person name="Fernandez C."/>
            <person name="Holland P.W."/>
            <person name="Hou J."/>
            <person name="Hu S."/>
            <person name="Huckvale T."/>
            <person name="Hung S.S."/>
            <person name="Kamenetzky L."/>
            <person name="Keane J.A."/>
            <person name="Kiss F."/>
            <person name="Koziol U."/>
            <person name="Lambert O."/>
            <person name="Liu K."/>
            <person name="Luo X."/>
            <person name="Luo Y."/>
            <person name="Macchiaroli N."/>
            <person name="Nichol S."/>
            <person name="Paps J."/>
            <person name="Parkinson J."/>
            <person name="Pouchkina-Stantcheva N."/>
            <person name="Riddiford N."/>
            <person name="Rosenzvit M."/>
            <person name="Salinas G."/>
            <person name="Wasmuth J.D."/>
            <person name="Zamanian M."/>
            <person name="Zheng Y."/>
            <person name="Cai X."/>
            <person name="Soberon X."/>
            <person name="Olson P.D."/>
            <person name="Laclette J.P."/>
            <person name="Brehm K."/>
            <person name="Berriman M."/>
            <person name="Garciarrubio A."/>
            <person name="Bobes R.J."/>
            <person name="Fragoso G."/>
            <person name="Sanchez-Flores A."/>
            <person name="Estrada K."/>
            <person name="Cevallos M.A."/>
            <person name="Morett E."/>
            <person name="Gonzalez V."/>
            <person name="Portillo T."/>
            <person name="Ochoa-Leyva A."/>
            <person name="Jose M.V."/>
            <person name="Sciutto E."/>
            <person name="Landa A."/>
            <person name="Jimenez L."/>
            <person name="Valdes V."/>
            <person name="Carrero J.C."/>
            <person name="Larralde C."/>
            <person name="Morales-Montor J."/>
            <person name="Limon-Lason J."/>
            <person name="Soberon X."/>
            <person name="Laclette J.P."/>
        </authorList>
    </citation>
    <scope>NUCLEOTIDE SEQUENCE [LARGE SCALE GENOMIC DNA]</scope>
</reference>
<gene>
    <name evidence="1" type="ORF">EmuJ_000178200</name>
</gene>
<dbReference type="OMA" id="SEYDCAI"/>
<proteinExistence type="predicted"/>
<dbReference type="AlphaFoldDB" id="A0A087W011"/>
<name>A0A087W011_ECHMU</name>
<organism evidence="1 2">
    <name type="scientific">Echinococcus multilocularis</name>
    <name type="common">Fox tapeworm</name>
    <dbReference type="NCBI Taxonomy" id="6211"/>
    <lineage>
        <taxon>Eukaryota</taxon>
        <taxon>Metazoa</taxon>
        <taxon>Spiralia</taxon>
        <taxon>Lophotrochozoa</taxon>
        <taxon>Platyhelminthes</taxon>
        <taxon>Cestoda</taxon>
        <taxon>Eucestoda</taxon>
        <taxon>Cyclophyllidea</taxon>
        <taxon>Taeniidae</taxon>
        <taxon>Echinococcus</taxon>
    </lineage>
</organism>
<dbReference type="Proteomes" id="UP000017246">
    <property type="component" value="Unassembled WGS sequence"/>
</dbReference>
<evidence type="ECO:0000313" key="1">
    <source>
        <dbReference type="EMBL" id="CDI97966.1"/>
    </source>
</evidence>
<reference evidence="1" key="2">
    <citation type="submission" date="2015-11" db="EMBL/GenBank/DDBJ databases">
        <authorList>
            <person name="Zhang Y."/>
            <person name="Guo Z."/>
        </authorList>
    </citation>
    <scope>NUCLEOTIDE SEQUENCE</scope>
</reference>
<dbReference type="EMBL" id="LN902846">
    <property type="protein sequence ID" value="CDI97966.1"/>
    <property type="molecule type" value="Genomic_DNA"/>
</dbReference>
<protein>
    <submittedName>
        <fullName evidence="1">Uncharacterized protein</fullName>
    </submittedName>
</protein>
<sequence length="301" mass="34945">MSGDLLSSEQDFTWVSFRFGVAMSRQELANLQLNQVTSELALKIRDNVNDMKWLDRHLCRLLLRGDAESSTNSAVYAVRYYNKKENFLRHFALRRSSKVEQVTMNFAITTLCHCSQRHRNRIVRYFYELPVLQSAPPTVLRLDVSLDILNFPHLWDQFLWTAGGTFLSKIEYSKKDARGGETMLLSEYDCAIFDADYWASDADHECLNLLGNILTSRQTFVVAGSMARISDLTSNFDCMKRMFQTLGGFRFRPFSALHTNWRIWCNRHQNNSTLNLVEIAHWACLDITLRRSRGTRTQICL</sequence>
<dbReference type="OrthoDB" id="10274690at2759"/>
<evidence type="ECO:0000313" key="2">
    <source>
        <dbReference type="Proteomes" id="UP000017246"/>
    </source>
</evidence>